<sequence length="223" mass="24129">MGASESSLIGSQNPDDGITTVSERTQGVDSILERVQSLKITTPILTSAPPESSLTDILVRKPSSSSSSGTVNPNVLLELFAMYRDWQEKKAQNISRRQEEIENKIEVVDALAVKLLQRFNYSVSAMKSTSRHLSEVHALQVDLGELKGRLTEVISNCDALCKRIATEGPESLQSSIKPFTAASDDGKNSSVSSFMQLPAQESVRDPTIVPKSPGLMGIGIPPF</sequence>
<reference evidence="3" key="1">
    <citation type="submission" date="2024-07" db="EMBL/GenBank/DDBJ databases">
        <title>Two chromosome-level genome assemblies of Korean endemic species Abeliophyllum distichum and Forsythia ovata (Oleaceae).</title>
        <authorList>
            <person name="Jang H."/>
        </authorList>
    </citation>
    <scope>NUCLEOTIDE SEQUENCE [LARGE SCALE GENOMIC DNA]</scope>
</reference>
<gene>
    <name evidence="2" type="ORF">Adt_23198</name>
</gene>
<comment type="caution">
    <text evidence="2">The sequence shown here is derived from an EMBL/GenBank/DDBJ whole genome shotgun (WGS) entry which is preliminary data.</text>
</comment>
<accession>A0ABD1SCY0</accession>
<evidence type="ECO:0000313" key="2">
    <source>
        <dbReference type="EMBL" id="KAL2497648.1"/>
    </source>
</evidence>
<protein>
    <submittedName>
        <fullName evidence="2">Uncharacterized protein</fullName>
    </submittedName>
</protein>
<evidence type="ECO:0000256" key="1">
    <source>
        <dbReference type="SAM" id="MobiDB-lite"/>
    </source>
</evidence>
<keyword evidence="3" id="KW-1185">Reference proteome</keyword>
<dbReference type="Proteomes" id="UP001604336">
    <property type="component" value="Unassembled WGS sequence"/>
</dbReference>
<proteinExistence type="predicted"/>
<name>A0ABD1SCY0_9LAMI</name>
<dbReference type="PANTHER" id="PTHR36409">
    <property type="entry name" value="EXPRESSED PROTEIN"/>
    <property type="match status" value="1"/>
</dbReference>
<dbReference type="AlphaFoldDB" id="A0ABD1SCY0"/>
<dbReference type="PANTHER" id="PTHR36409:SF1">
    <property type="entry name" value="BLOC-1-RELATED COMPLEX SUBUNIT 5"/>
    <property type="match status" value="1"/>
</dbReference>
<evidence type="ECO:0000313" key="3">
    <source>
        <dbReference type="Proteomes" id="UP001604336"/>
    </source>
</evidence>
<organism evidence="2 3">
    <name type="scientific">Abeliophyllum distichum</name>
    <dbReference type="NCBI Taxonomy" id="126358"/>
    <lineage>
        <taxon>Eukaryota</taxon>
        <taxon>Viridiplantae</taxon>
        <taxon>Streptophyta</taxon>
        <taxon>Embryophyta</taxon>
        <taxon>Tracheophyta</taxon>
        <taxon>Spermatophyta</taxon>
        <taxon>Magnoliopsida</taxon>
        <taxon>eudicotyledons</taxon>
        <taxon>Gunneridae</taxon>
        <taxon>Pentapetalae</taxon>
        <taxon>asterids</taxon>
        <taxon>lamiids</taxon>
        <taxon>Lamiales</taxon>
        <taxon>Oleaceae</taxon>
        <taxon>Forsythieae</taxon>
        <taxon>Abeliophyllum</taxon>
    </lineage>
</organism>
<feature type="region of interest" description="Disordered" evidence="1">
    <location>
        <begin position="1"/>
        <end position="21"/>
    </location>
</feature>
<dbReference type="EMBL" id="JBFOLK010000007">
    <property type="protein sequence ID" value="KAL2497648.1"/>
    <property type="molecule type" value="Genomic_DNA"/>
</dbReference>